<keyword evidence="3" id="KW-1185">Reference proteome</keyword>
<evidence type="ECO:0000313" key="3">
    <source>
        <dbReference type="Proteomes" id="UP000636960"/>
    </source>
</evidence>
<proteinExistence type="predicted"/>
<dbReference type="EMBL" id="BOMV01000034">
    <property type="protein sequence ID" value="GIE95691.1"/>
    <property type="molecule type" value="Genomic_DNA"/>
</dbReference>
<reference evidence="2" key="1">
    <citation type="submission" date="2021-01" db="EMBL/GenBank/DDBJ databases">
        <title>Whole genome shotgun sequence of Actinoplanes rishiriensis NBRC 108556.</title>
        <authorList>
            <person name="Komaki H."/>
            <person name="Tamura T."/>
        </authorList>
    </citation>
    <scope>NUCLEOTIDE SEQUENCE</scope>
    <source>
        <strain evidence="2">NBRC 108556</strain>
    </source>
</reference>
<dbReference type="Proteomes" id="UP000636960">
    <property type="component" value="Unassembled WGS sequence"/>
</dbReference>
<protein>
    <submittedName>
        <fullName evidence="2">Uncharacterized protein</fullName>
    </submittedName>
</protein>
<organism evidence="2 3">
    <name type="scientific">Paractinoplanes rishiriensis</name>
    <dbReference type="NCBI Taxonomy" id="1050105"/>
    <lineage>
        <taxon>Bacteria</taxon>
        <taxon>Bacillati</taxon>
        <taxon>Actinomycetota</taxon>
        <taxon>Actinomycetes</taxon>
        <taxon>Micromonosporales</taxon>
        <taxon>Micromonosporaceae</taxon>
        <taxon>Paractinoplanes</taxon>
    </lineage>
</organism>
<sequence length="60" mass="6164">MIGDHALPEYAGVISTGGGGSDFMDRSGDIAGVTPPGHEPGGVPNYRQYLQGCQSSSPDR</sequence>
<gene>
    <name evidence="2" type="ORF">Ari01nite_31560</name>
</gene>
<evidence type="ECO:0000313" key="2">
    <source>
        <dbReference type="EMBL" id="GIE95691.1"/>
    </source>
</evidence>
<comment type="caution">
    <text evidence="2">The sequence shown here is derived from an EMBL/GenBank/DDBJ whole genome shotgun (WGS) entry which is preliminary data.</text>
</comment>
<dbReference type="AlphaFoldDB" id="A0A919MQ23"/>
<feature type="compositionally biased region" description="Polar residues" evidence="1">
    <location>
        <begin position="51"/>
        <end position="60"/>
    </location>
</feature>
<name>A0A919MQ23_9ACTN</name>
<accession>A0A919MQ23</accession>
<feature type="region of interest" description="Disordered" evidence="1">
    <location>
        <begin position="1"/>
        <end position="60"/>
    </location>
</feature>
<evidence type="ECO:0000256" key="1">
    <source>
        <dbReference type="SAM" id="MobiDB-lite"/>
    </source>
</evidence>